<dbReference type="EMBL" id="SIXF01000002">
    <property type="protein sequence ID" value="TBO44289.1"/>
    <property type="molecule type" value="Genomic_DNA"/>
</dbReference>
<organism evidence="1 2">
    <name type="scientific">Pedobacter kyonggii</name>
    <dbReference type="NCBI Taxonomy" id="1926871"/>
    <lineage>
        <taxon>Bacteria</taxon>
        <taxon>Pseudomonadati</taxon>
        <taxon>Bacteroidota</taxon>
        <taxon>Sphingobacteriia</taxon>
        <taxon>Sphingobacteriales</taxon>
        <taxon>Sphingobacteriaceae</taxon>
        <taxon>Pedobacter</taxon>
    </lineage>
</organism>
<dbReference type="InterPro" id="IPR036291">
    <property type="entry name" value="NAD(P)-bd_dom_sf"/>
</dbReference>
<dbReference type="Pfam" id="PF02423">
    <property type="entry name" value="OCD_Mu_crystall"/>
    <property type="match status" value="1"/>
</dbReference>
<protein>
    <submittedName>
        <fullName evidence="1">2,3-diaminopropionate biosynthesis protein SbnB</fullName>
    </submittedName>
</protein>
<keyword evidence="2" id="KW-1185">Reference proteome</keyword>
<reference evidence="1 2" key="1">
    <citation type="submission" date="2019-02" db="EMBL/GenBank/DDBJ databases">
        <title>Pedobacter kyonggii whole genome sequence analysis.</title>
        <authorList>
            <person name="Dahal R.H."/>
        </authorList>
    </citation>
    <scope>NUCLEOTIDE SEQUENCE [LARGE SCALE GENOMIC DNA]</scope>
    <source>
        <strain evidence="1 2">K-4-11-1</strain>
    </source>
</reference>
<evidence type="ECO:0000313" key="1">
    <source>
        <dbReference type="EMBL" id="TBO44289.1"/>
    </source>
</evidence>
<dbReference type="GO" id="GO:0005737">
    <property type="term" value="C:cytoplasm"/>
    <property type="evidence" value="ECO:0007669"/>
    <property type="project" value="TreeGrafter"/>
</dbReference>
<dbReference type="InterPro" id="IPR023401">
    <property type="entry name" value="ODC_N"/>
</dbReference>
<proteinExistence type="predicted"/>
<dbReference type="Proteomes" id="UP000291819">
    <property type="component" value="Unassembled WGS sequence"/>
</dbReference>
<dbReference type="PANTHER" id="PTHR13812:SF19">
    <property type="entry name" value="KETIMINE REDUCTASE MU-CRYSTALLIN"/>
    <property type="match status" value="1"/>
</dbReference>
<comment type="caution">
    <text evidence="1">The sequence shown here is derived from an EMBL/GenBank/DDBJ whole genome shotgun (WGS) entry which is preliminary data.</text>
</comment>
<dbReference type="RefSeq" id="WP_131028369.1">
    <property type="nucleotide sequence ID" value="NZ_SIXF01000002.1"/>
</dbReference>
<accession>A0A4Q9HH57</accession>
<gene>
    <name evidence="1" type="ORF">EYS08_02970</name>
</gene>
<sequence length="321" mass="36275">MRYLSDHDFNNIEIDWGKLVDTIYDTCFILKSGVYAQPLKTYLRYKNPSNRIIAMPAFLGGEANISGIKWIASFPDNLSKNIKRAHSTTILNQADTGLPLAIINTAIISGLRTAAVSGAIVKEWMSRKSDMKRSLRIGISGFGPIGQFHMQMLNSLYGEQISEFLLYDLKLIDVGLFPKDIKSRVLICDTWQDAYRDSDLFCACTTTPNRYIDLAPPDGSLQLNVSLRDYKASIRSYIDLIVVDDWNEVCRENTDIEQMYNTEGLKEEDTVSIVDFLCENNTPIIGKEVVMFNPMGMAVFDIAVAKHFYDRSIAEKFGIEL</sequence>
<dbReference type="InterPro" id="IPR003462">
    <property type="entry name" value="ODC_Mu_crystall"/>
</dbReference>
<dbReference type="SUPFAM" id="SSF51735">
    <property type="entry name" value="NAD(P)-binding Rossmann-fold domains"/>
    <property type="match status" value="1"/>
</dbReference>
<dbReference type="AlphaFoldDB" id="A0A4Q9HH57"/>
<dbReference type="OrthoDB" id="9792005at2"/>
<name>A0A4Q9HH57_9SPHI</name>
<evidence type="ECO:0000313" key="2">
    <source>
        <dbReference type="Proteomes" id="UP000291819"/>
    </source>
</evidence>
<dbReference type="Gene3D" id="3.40.50.720">
    <property type="entry name" value="NAD(P)-binding Rossmann-like Domain"/>
    <property type="match status" value="1"/>
</dbReference>
<dbReference type="PANTHER" id="PTHR13812">
    <property type="entry name" value="KETIMINE REDUCTASE MU-CRYSTALLIN"/>
    <property type="match status" value="1"/>
</dbReference>
<dbReference type="Gene3D" id="3.30.1780.10">
    <property type="entry name" value="ornithine cyclodeaminase, domain 1"/>
    <property type="match status" value="1"/>
</dbReference>
<dbReference type="PIRSF" id="PIRSF001439">
    <property type="entry name" value="CryM"/>
    <property type="match status" value="1"/>
</dbReference>